<feature type="signal peptide" evidence="1">
    <location>
        <begin position="1"/>
        <end position="20"/>
    </location>
</feature>
<keyword evidence="2" id="KW-0675">Receptor</keyword>
<dbReference type="EMBL" id="JAOPGA020001422">
    <property type="protein sequence ID" value="KAL0488268.1"/>
    <property type="molecule type" value="Genomic_DNA"/>
</dbReference>
<reference evidence="2 3" key="1">
    <citation type="submission" date="2024-03" db="EMBL/GenBank/DDBJ databases">
        <title>The Acrasis kona genome and developmental transcriptomes reveal deep origins of eukaryotic multicellular pathways.</title>
        <authorList>
            <person name="Sheikh S."/>
            <person name="Fu C.-J."/>
            <person name="Brown M.W."/>
            <person name="Baldauf S.L."/>
        </authorList>
    </citation>
    <scope>NUCLEOTIDE SEQUENCE [LARGE SCALE GENOMIC DNA]</scope>
    <source>
        <strain evidence="2 3">ATCC MYA-3509</strain>
    </source>
</reference>
<evidence type="ECO:0000313" key="2">
    <source>
        <dbReference type="EMBL" id="KAL0488268.1"/>
    </source>
</evidence>
<keyword evidence="3" id="KW-1185">Reference proteome</keyword>
<accession>A0AAW2ZEM6</accession>
<gene>
    <name evidence="2" type="ORF">AKO1_015435</name>
</gene>
<keyword evidence="2" id="KW-0808">Transferase</keyword>
<proteinExistence type="predicted"/>
<sequence>MKFAAALLLVLIAAVAFVAAGKSKQSKYPNVAPLDRDECDRFCRSSPRHFQCRTMCYSEIKRPLSDQDPCVAFCRGSSHVPECIRSCHKERYFDDDEY</sequence>
<keyword evidence="2" id="KW-0418">Kinase</keyword>
<dbReference type="AlphaFoldDB" id="A0AAW2ZEM6"/>
<dbReference type="Proteomes" id="UP001431209">
    <property type="component" value="Unassembled WGS sequence"/>
</dbReference>
<comment type="caution">
    <text evidence="2">The sequence shown here is derived from an EMBL/GenBank/DDBJ whole genome shotgun (WGS) entry which is preliminary data.</text>
</comment>
<evidence type="ECO:0000256" key="1">
    <source>
        <dbReference type="SAM" id="SignalP"/>
    </source>
</evidence>
<name>A0AAW2ZEM6_9EUKA</name>
<evidence type="ECO:0000313" key="3">
    <source>
        <dbReference type="Proteomes" id="UP001431209"/>
    </source>
</evidence>
<organism evidence="2 3">
    <name type="scientific">Acrasis kona</name>
    <dbReference type="NCBI Taxonomy" id="1008807"/>
    <lineage>
        <taxon>Eukaryota</taxon>
        <taxon>Discoba</taxon>
        <taxon>Heterolobosea</taxon>
        <taxon>Tetramitia</taxon>
        <taxon>Eutetramitia</taxon>
        <taxon>Acrasidae</taxon>
        <taxon>Acrasis</taxon>
    </lineage>
</organism>
<feature type="chain" id="PRO_5043968812" evidence="1">
    <location>
        <begin position="21"/>
        <end position="98"/>
    </location>
</feature>
<keyword evidence="1" id="KW-0732">Signal</keyword>
<dbReference type="GO" id="GO:0016301">
    <property type="term" value="F:kinase activity"/>
    <property type="evidence" value="ECO:0007669"/>
    <property type="project" value="UniProtKB-KW"/>
</dbReference>
<protein>
    <submittedName>
        <fullName evidence="2">Receptor-like serine/threonine-protein kinase</fullName>
    </submittedName>
</protein>